<dbReference type="Proteomes" id="UP000270988">
    <property type="component" value="Chromosome"/>
</dbReference>
<evidence type="ECO:0000256" key="1">
    <source>
        <dbReference type="SAM" id="MobiDB-lite"/>
    </source>
</evidence>
<accession>A0A448UX21</accession>
<protein>
    <submittedName>
        <fullName evidence="2">Uncharacterized protein</fullName>
    </submittedName>
</protein>
<evidence type="ECO:0000313" key="3">
    <source>
        <dbReference type="Proteomes" id="UP000270988"/>
    </source>
</evidence>
<feature type="region of interest" description="Disordered" evidence="1">
    <location>
        <begin position="1"/>
        <end position="51"/>
    </location>
</feature>
<sequence length="51" mass="5572">MPTENVAEPILRMYTDPQSSSAPQPSSKPQPARPSQPTRIQSARGLPISNR</sequence>
<proteinExistence type="predicted"/>
<name>A0A448UX21_9MICC</name>
<evidence type="ECO:0000313" key="2">
    <source>
        <dbReference type="EMBL" id="VEJ30473.1"/>
    </source>
</evidence>
<reference evidence="2 3" key="1">
    <citation type="submission" date="2018-12" db="EMBL/GenBank/DDBJ databases">
        <authorList>
            <consortium name="Pathogen Informatics"/>
        </authorList>
    </citation>
    <scope>NUCLEOTIDE SEQUENCE [LARGE SCALE GENOMIC DNA]</scope>
    <source>
        <strain evidence="2 3">NCTC10918</strain>
    </source>
</reference>
<dbReference type="AlphaFoldDB" id="A0A448UX21"/>
<dbReference type="EMBL" id="LR134521">
    <property type="protein sequence ID" value="VEJ30473.1"/>
    <property type="molecule type" value="Genomic_DNA"/>
</dbReference>
<gene>
    <name evidence="2" type="ORF">NCTC10918_01756</name>
</gene>
<organism evidence="2 3">
    <name type="scientific">Rothia dentocariosa</name>
    <dbReference type="NCBI Taxonomy" id="2047"/>
    <lineage>
        <taxon>Bacteria</taxon>
        <taxon>Bacillati</taxon>
        <taxon>Actinomycetota</taxon>
        <taxon>Actinomycetes</taxon>
        <taxon>Micrococcales</taxon>
        <taxon>Micrococcaceae</taxon>
        <taxon>Rothia</taxon>
    </lineage>
</organism>